<proteinExistence type="inferred from homology"/>
<evidence type="ECO:0000256" key="4">
    <source>
        <dbReference type="ARBA" id="ARBA00049203"/>
    </source>
</evidence>
<comment type="catalytic activity">
    <reaction evidence="4">
        <text>[phosphatase 2A protein]-C-terminal L-leucine methyl ester + H2O = [phosphatase 2A protein]-C-terminal L-leucine + methanol + H(+)</text>
        <dbReference type="Rhea" id="RHEA:48548"/>
        <dbReference type="Rhea" id="RHEA-COMP:12134"/>
        <dbReference type="Rhea" id="RHEA-COMP:12135"/>
        <dbReference type="ChEBI" id="CHEBI:15377"/>
        <dbReference type="ChEBI" id="CHEBI:15378"/>
        <dbReference type="ChEBI" id="CHEBI:17790"/>
        <dbReference type="ChEBI" id="CHEBI:90516"/>
        <dbReference type="ChEBI" id="CHEBI:90517"/>
        <dbReference type="EC" id="3.1.1.89"/>
    </reaction>
</comment>
<dbReference type="EC" id="3.1.1.-" evidence="5"/>
<protein>
    <recommendedName>
        <fullName evidence="5">Protein phosphatase methylesterase 1</fullName>
        <shortName evidence="5">PME-1</shortName>
        <ecNumber evidence="5">3.1.1.-</ecNumber>
    </recommendedName>
</protein>
<feature type="active site" evidence="6">
    <location>
        <position position="155"/>
    </location>
</feature>
<feature type="active site" evidence="6">
    <location>
        <position position="181"/>
    </location>
</feature>
<dbReference type="InterPro" id="IPR000073">
    <property type="entry name" value="AB_hydrolase_1"/>
</dbReference>
<dbReference type="InterPro" id="IPR016812">
    <property type="entry name" value="PPase_methylesterase_euk"/>
</dbReference>
<dbReference type="Pfam" id="PF12697">
    <property type="entry name" value="Abhydrolase_6"/>
    <property type="match status" value="1"/>
</dbReference>
<keyword evidence="2 5" id="KW-0719">Serine esterase</keyword>
<evidence type="ECO:0000313" key="8">
    <source>
        <dbReference type="EMBL" id="CBK21742.2"/>
    </source>
</evidence>
<keyword evidence="3 5" id="KW-0378">Hydrolase</keyword>
<dbReference type="ESTHER" id="blaho-d8m103">
    <property type="family name" value="PPase_methylesterase_euk"/>
</dbReference>
<dbReference type="Gene3D" id="3.40.50.1820">
    <property type="entry name" value="alpha/beta hydrolase"/>
    <property type="match status" value="1"/>
</dbReference>
<organism evidence="8">
    <name type="scientific">Blastocystis hominis</name>
    <dbReference type="NCBI Taxonomy" id="12968"/>
    <lineage>
        <taxon>Eukaryota</taxon>
        <taxon>Sar</taxon>
        <taxon>Stramenopiles</taxon>
        <taxon>Bigyra</taxon>
        <taxon>Opalozoa</taxon>
        <taxon>Opalinata</taxon>
        <taxon>Blastocystidae</taxon>
        <taxon>Blastocystis</taxon>
    </lineage>
</organism>
<reference evidence="8" key="1">
    <citation type="submission" date="2010-02" db="EMBL/GenBank/DDBJ databases">
        <title>Sequencing and annotation of the Blastocystis hominis genome.</title>
        <authorList>
            <person name="Wincker P."/>
        </authorList>
    </citation>
    <scope>NUCLEOTIDE SEQUENCE</scope>
    <source>
        <strain evidence="8">Singapore isolate B</strain>
    </source>
</reference>
<dbReference type="GeneID" id="24919087"/>
<gene>
    <name evidence="8" type="ORF">GSBLH_T00001863001</name>
</gene>
<dbReference type="InParanoid" id="D8M103"/>
<dbReference type="RefSeq" id="XP_012895790.1">
    <property type="nucleotide sequence ID" value="XM_013040336.1"/>
</dbReference>
<dbReference type="Proteomes" id="UP000008312">
    <property type="component" value="Unassembled WGS sequence"/>
</dbReference>
<dbReference type="GO" id="GO:0051723">
    <property type="term" value="F:protein methylesterase activity"/>
    <property type="evidence" value="ECO:0007669"/>
    <property type="project" value="UniProtKB-EC"/>
</dbReference>
<comment type="similarity">
    <text evidence="1 5">Belongs to the AB hydrolase superfamily.</text>
</comment>
<dbReference type="PIRSF" id="PIRSF022950">
    <property type="entry name" value="PPase_methylesterase_euk"/>
    <property type="match status" value="1"/>
</dbReference>
<feature type="domain" description="AB hydrolase-1" evidence="7">
    <location>
        <begin position="75"/>
        <end position="318"/>
    </location>
</feature>
<dbReference type="PANTHER" id="PTHR14189:SF0">
    <property type="entry name" value="PROTEIN PHOSPHATASE METHYLESTERASE 1"/>
    <property type="match status" value="1"/>
</dbReference>
<dbReference type="OMA" id="VMVCHHG"/>
<evidence type="ECO:0000256" key="5">
    <source>
        <dbReference type="PIRNR" id="PIRNR022950"/>
    </source>
</evidence>
<dbReference type="PANTHER" id="PTHR14189">
    <property type="entry name" value="PROTEIN PHOSPHATASE METHYLESTERASE-1 RELATED"/>
    <property type="match status" value="1"/>
</dbReference>
<dbReference type="AlphaFoldDB" id="D8M103"/>
<accession>D8M103</accession>
<evidence type="ECO:0000256" key="2">
    <source>
        <dbReference type="ARBA" id="ARBA00022487"/>
    </source>
</evidence>
<dbReference type="OrthoDB" id="194865at2759"/>
<evidence type="ECO:0000313" key="9">
    <source>
        <dbReference type="Proteomes" id="UP000008312"/>
    </source>
</evidence>
<name>D8M103_BLAHO</name>
<dbReference type="SUPFAM" id="SSF53474">
    <property type="entry name" value="alpha/beta-Hydrolases"/>
    <property type="match status" value="1"/>
</dbReference>
<keyword evidence="9" id="KW-1185">Reference proteome</keyword>
<evidence type="ECO:0000256" key="3">
    <source>
        <dbReference type="ARBA" id="ARBA00022801"/>
    </source>
</evidence>
<comment type="function">
    <text evidence="5">Demethylates proteins that have been reversibly carboxymethylated.</text>
</comment>
<evidence type="ECO:0000256" key="1">
    <source>
        <dbReference type="ARBA" id="ARBA00008645"/>
    </source>
</evidence>
<evidence type="ECO:0000259" key="7">
    <source>
        <dbReference type="Pfam" id="PF12697"/>
    </source>
</evidence>
<sequence>MRPPSGLGRIDEDEEGFGDSFQSLWSFSILLIARNKGRKSTIGSWKDGFDVAEDYHVDDNNTYRIYAAGKEGPIVFCIHGAGGSGLSFTLLAKYSKGFCRMYAPDLRCHVGNTHVENESDLSAATLTKECLLLLNHILPDTPENKNIPIILFGHSMGGGIAVHVANDPSIRDRIRGLIVVDVVEGTALESLPVMMGVLRKRPTEFYCYEDAIDWSVDTHLLHNRASACISIPDQLVMENHVLRWRTNLFDTEKYWKGWYEDMSNRFLQSPAIKMLILAGRERMDTPLIIAHMQGKFQLVLQNGMGHYIHEDAPQEISDVLQRYLRRYGFLIQEGAKNGSNGSLFHTLQFP</sequence>
<dbReference type="EMBL" id="FN668644">
    <property type="protein sequence ID" value="CBK21742.2"/>
    <property type="molecule type" value="Genomic_DNA"/>
</dbReference>
<evidence type="ECO:0000256" key="6">
    <source>
        <dbReference type="PIRSR" id="PIRSR022950-1"/>
    </source>
</evidence>
<dbReference type="InterPro" id="IPR029058">
    <property type="entry name" value="AB_hydrolase_fold"/>
</dbReference>
<feature type="active site" evidence="6">
    <location>
        <position position="306"/>
    </location>
</feature>